<comment type="caution">
    <text evidence="1">The sequence shown here is derived from an EMBL/GenBank/DDBJ whole genome shotgun (WGS) entry which is preliminary data.</text>
</comment>
<organism evidence="1 2">
    <name type="scientific">Methyloceanibacter superfactus</name>
    <dbReference type="NCBI Taxonomy" id="1774969"/>
    <lineage>
        <taxon>Bacteria</taxon>
        <taxon>Pseudomonadati</taxon>
        <taxon>Pseudomonadota</taxon>
        <taxon>Alphaproteobacteria</taxon>
        <taxon>Hyphomicrobiales</taxon>
        <taxon>Hyphomicrobiaceae</taxon>
        <taxon>Methyloceanibacter</taxon>
    </lineage>
</organism>
<gene>
    <name evidence="1" type="ORF">AUC69_00815</name>
</gene>
<reference evidence="1 2" key="1">
    <citation type="journal article" date="2016" name="Environ. Microbiol.">
        <title>New Methyloceanibacter diversity from North Sea sediments includes methanotroph containing solely the soluble methane monooxygenase.</title>
        <authorList>
            <person name="Vekeman B."/>
            <person name="Kerckhof F.M."/>
            <person name="Cremers G."/>
            <person name="de Vos P."/>
            <person name="Vandamme P."/>
            <person name="Boon N."/>
            <person name="Op den Camp H.J."/>
            <person name="Heylen K."/>
        </authorList>
    </citation>
    <scope>NUCLEOTIDE SEQUENCE [LARGE SCALE GENOMIC DNA]</scope>
    <source>
        <strain evidence="1 2">R-67175</strain>
    </source>
</reference>
<dbReference type="AlphaFoldDB" id="A0A1E3W3R5"/>
<keyword evidence="2" id="KW-1185">Reference proteome</keyword>
<protein>
    <submittedName>
        <fullName evidence="1">Uncharacterized protein</fullName>
    </submittedName>
</protein>
<evidence type="ECO:0000313" key="2">
    <source>
        <dbReference type="Proteomes" id="UP000094472"/>
    </source>
</evidence>
<proteinExistence type="predicted"/>
<dbReference type="Proteomes" id="UP000094472">
    <property type="component" value="Unassembled WGS sequence"/>
</dbReference>
<sequence>MCRRQRLLERRAADARQGAVIVVRVEPAIGDQHVVGMDAPLGGEAASLRQRRGVDEVVQEKVVFGLRGTVRHRGGTTTQVRFPDRATLEHR</sequence>
<dbReference type="EMBL" id="LPWF01000013">
    <property type="protein sequence ID" value="ODS00443.1"/>
    <property type="molecule type" value="Genomic_DNA"/>
</dbReference>
<name>A0A1E3W3R5_9HYPH</name>
<evidence type="ECO:0000313" key="1">
    <source>
        <dbReference type="EMBL" id="ODS00443.1"/>
    </source>
</evidence>
<dbReference type="STRING" id="1774969.AUC69_00815"/>
<accession>A0A1E3W3R5</accession>